<dbReference type="GO" id="GO:0000160">
    <property type="term" value="P:phosphorelay signal transduction system"/>
    <property type="evidence" value="ECO:0007669"/>
    <property type="project" value="InterPro"/>
</dbReference>
<dbReference type="CDD" id="cd06170">
    <property type="entry name" value="LuxR_C_like"/>
    <property type="match status" value="1"/>
</dbReference>
<dbReference type="CDD" id="cd17535">
    <property type="entry name" value="REC_NarL-like"/>
    <property type="match status" value="1"/>
</dbReference>
<name>A0A919Q6E4_9ACTN</name>
<dbReference type="SUPFAM" id="SSF52172">
    <property type="entry name" value="CheY-like"/>
    <property type="match status" value="1"/>
</dbReference>
<keyword evidence="7" id="KW-1185">Reference proteome</keyword>
<dbReference type="Proteomes" id="UP000640052">
    <property type="component" value="Unassembled WGS sequence"/>
</dbReference>
<evidence type="ECO:0000256" key="2">
    <source>
        <dbReference type="ARBA" id="ARBA00023125"/>
    </source>
</evidence>
<dbReference type="InterPro" id="IPR000792">
    <property type="entry name" value="Tscrpt_reg_LuxR_C"/>
</dbReference>
<dbReference type="InterPro" id="IPR016032">
    <property type="entry name" value="Sig_transdc_resp-reg_C-effctor"/>
</dbReference>
<feature type="domain" description="HTH luxR-type" evidence="4">
    <location>
        <begin position="140"/>
        <end position="207"/>
    </location>
</feature>
<protein>
    <submittedName>
        <fullName evidence="6">DNA-binding response regulator</fullName>
    </submittedName>
</protein>
<dbReference type="AlphaFoldDB" id="A0A919Q6E4"/>
<dbReference type="SMART" id="SM00421">
    <property type="entry name" value="HTH_LUXR"/>
    <property type="match status" value="1"/>
</dbReference>
<evidence type="ECO:0000256" key="1">
    <source>
        <dbReference type="ARBA" id="ARBA00022553"/>
    </source>
</evidence>
<evidence type="ECO:0000256" key="3">
    <source>
        <dbReference type="PROSITE-ProRule" id="PRU00169"/>
    </source>
</evidence>
<feature type="domain" description="Response regulatory" evidence="5">
    <location>
        <begin position="5"/>
        <end position="121"/>
    </location>
</feature>
<evidence type="ECO:0000313" key="7">
    <source>
        <dbReference type="Proteomes" id="UP000640052"/>
    </source>
</evidence>
<dbReference type="PROSITE" id="PS50043">
    <property type="entry name" value="HTH_LUXR_2"/>
    <property type="match status" value="1"/>
</dbReference>
<dbReference type="GO" id="GO:0006355">
    <property type="term" value="P:regulation of DNA-templated transcription"/>
    <property type="evidence" value="ECO:0007669"/>
    <property type="project" value="InterPro"/>
</dbReference>
<dbReference type="SMART" id="SM00448">
    <property type="entry name" value="REC"/>
    <property type="match status" value="1"/>
</dbReference>
<dbReference type="PRINTS" id="PR00038">
    <property type="entry name" value="HTHLUXR"/>
</dbReference>
<gene>
    <name evidence="6" type="ORF">Aph01nite_15740</name>
</gene>
<dbReference type="Pfam" id="PF00072">
    <property type="entry name" value="Response_reg"/>
    <property type="match status" value="1"/>
</dbReference>
<comment type="caution">
    <text evidence="3">Lacks conserved residue(s) required for the propagation of feature annotation.</text>
</comment>
<dbReference type="Pfam" id="PF00196">
    <property type="entry name" value="GerE"/>
    <property type="match status" value="1"/>
</dbReference>
<accession>A0A919Q6E4</accession>
<keyword evidence="1" id="KW-0597">Phosphoprotein</keyword>
<dbReference type="GO" id="GO:0003677">
    <property type="term" value="F:DNA binding"/>
    <property type="evidence" value="ECO:0007669"/>
    <property type="project" value="UniProtKB-KW"/>
</dbReference>
<dbReference type="InterPro" id="IPR058245">
    <property type="entry name" value="NreC/VraR/RcsB-like_REC"/>
</dbReference>
<dbReference type="PANTHER" id="PTHR43214">
    <property type="entry name" value="TWO-COMPONENT RESPONSE REGULATOR"/>
    <property type="match status" value="1"/>
</dbReference>
<keyword evidence="2 6" id="KW-0238">DNA-binding</keyword>
<dbReference type="SUPFAM" id="SSF46894">
    <property type="entry name" value="C-terminal effector domain of the bipartite response regulators"/>
    <property type="match status" value="1"/>
</dbReference>
<sequence length="225" mass="24502">MQEYRVVVVDESKLTHIALNIVFAKSGRLRIIAAVPTVHEARSVILTHKPELVLCETDIGGESGLELCGWIRLASPSTLPVLLSSTNDDAVAVSAMTWGAAGYLLKISPPEDLIFYLYGVLAGQQIIDDRVTTRSWRSGEESSLARFGLSAREREVLDEVLLGYDNRSIALRLRISIDTVKSHVKAILRKTGARDRVHVVAMALGRGRADTLVPVGPRQTGGHVA</sequence>
<proteinExistence type="predicted"/>
<dbReference type="InterPro" id="IPR011006">
    <property type="entry name" value="CheY-like_superfamily"/>
</dbReference>
<dbReference type="EMBL" id="BOOA01000009">
    <property type="protein sequence ID" value="GIH23264.1"/>
    <property type="molecule type" value="Genomic_DNA"/>
</dbReference>
<comment type="caution">
    <text evidence="6">The sequence shown here is derived from an EMBL/GenBank/DDBJ whole genome shotgun (WGS) entry which is preliminary data.</text>
</comment>
<evidence type="ECO:0000259" key="4">
    <source>
        <dbReference type="PROSITE" id="PS50043"/>
    </source>
</evidence>
<dbReference type="RefSeq" id="WP_204040078.1">
    <property type="nucleotide sequence ID" value="NZ_BOOA01000009.1"/>
</dbReference>
<evidence type="ECO:0000313" key="6">
    <source>
        <dbReference type="EMBL" id="GIH23264.1"/>
    </source>
</evidence>
<dbReference type="InterPro" id="IPR001789">
    <property type="entry name" value="Sig_transdc_resp-reg_receiver"/>
</dbReference>
<evidence type="ECO:0000259" key="5">
    <source>
        <dbReference type="PROSITE" id="PS50110"/>
    </source>
</evidence>
<organism evidence="6 7">
    <name type="scientific">Acrocarpospora phusangensis</name>
    <dbReference type="NCBI Taxonomy" id="1070424"/>
    <lineage>
        <taxon>Bacteria</taxon>
        <taxon>Bacillati</taxon>
        <taxon>Actinomycetota</taxon>
        <taxon>Actinomycetes</taxon>
        <taxon>Streptosporangiales</taxon>
        <taxon>Streptosporangiaceae</taxon>
        <taxon>Acrocarpospora</taxon>
    </lineage>
</organism>
<dbReference type="Gene3D" id="3.40.50.2300">
    <property type="match status" value="1"/>
</dbReference>
<dbReference type="PROSITE" id="PS00622">
    <property type="entry name" value="HTH_LUXR_1"/>
    <property type="match status" value="1"/>
</dbReference>
<dbReference type="InterPro" id="IPR039420">
    <property type="entry name" value="WalR-like"/>
</dbReference>
<reference evidence="6" key="1">
    <citation type="submission" date="2021-01" db="EMBL/GenBank/DDBJ databases">
        <title>Whole genome shotgun sequence of Acrocarpospora phusangensis NBRC 108782.</title>
        <authorList>
            <person name="Komaki H."/>
            <person name="Tamura T."/>
        </authorList>
    </citation>
    <scope>NUCLEOTIDE SEQUENCE</scope>
    <source>
        <strain evidence="6">NBRC 108782</strain>
    </source>
</reference>
<dbReference type="PROSITE" id="PS50110">
    <property type="entry name" value="RESPONSE_REGULATORY"/>
    <property type="match status" value="1"/>
</dbReference>